<feature type="region of interest" description="Disordered" evidence="2">
    <location>
        <begin position="529"/>
        <end position="548"/>
    </location>
</feature>
<feature type="region of interest" description="Disordered" evidence="2">
    <location>
        <begin position="966"/>
        <end position="1030"/>
    </location>
</feature>
<dbReference type="Pfam" id="PF25886">
    <property type="entry name" value="Msy1"/>
    <property type="match status" value="1"/>
</dbReference>
<feature type="compositionally biased region" description="Polar residues" evidence="2">
    <location>
        <begin position="533"/>
        <end position="542"/>
    </location>
</feature>
<dbReference type="Gene3D" id="1.10.238.10">
    <property type="entry name" value="EF-hand"/>
    <property type="match status" value="1"/>
</dbReference>
<reference evidence="5" key="1">
    <citation type="journal article" date="2023" name="PhytoFront">
        <title>Draft Genome Resources of Seven Strains of Tilletia horrida, Causal Agent of Kernel Smut of Rice.</title>
        <authorList>
            <person name="Khanal S."/>
            <person name="Antony Babu S."/>
            <person name="Zhou X.G."/>
        </authorList>
    </citation>
    <scope>NUCLEOTIDE SEQUENCE</scope>
    <source>
        <strain evidence="5">TX6</strain>
    </source>
</reference>
<accession>A0AAN6JVJ4</accession>
<feature type="compositionally biased region" description="Polar residues" evidence="2">
    <location>
        <begin position="85"/>
        <end position="94"/>
    </location>
</feature>
<dbReference type="Proteomes" id="UP001176517">
    <property type="component" value="Unassembled WGS sequence"/>
</dbReference>
<feature type="compositionally biased region" description="Acidic residues" evidence="2">
    <location>
        <begin position="124"/>
        <end position="140"/>
    </location>
</feature>
<dbReference type="GO" id="GO:0006874">
    <property type="term" value="P:intracellular calcium ion homeostasis"/>
    <property type="evidence" value="ECO:0007669"/>
    <property type="project" value="TreeGrafter"/>
</dbReference>
<dbReference type="GO" id="GO:0005509">
    <property type="term" value="F:calcium ion binding"/>
    <property type="evidence" value="ECO:0007669"/>
    <property type="project" value="InterPro"/>
</dbReference>
<feature type="region of interest" description="Disordered" evidence="2">
    <location>
        <begin position="1"/>
        <end position="142"/>
    </location>
</feature>
<proteinExistence type="predicted"/>
<keyword evidence="6" id="KW-1185">Reference proteome</keyword>
<dbReference type="EMBL" id="JAPDMZ010000259">
    <property type="protein sequence ID" value="KAK0544850.1"/>
    <property type="molecule type" value="Genomic_DNA"/>
</dbReference>
<feature type="compositionally biased region" description="Low complexity" evidence="2">
    <location>
        <begin position="411"/>
        <end position="428"/>
    </location>
</feature>
<feature type="region of interest" description="Disordered" evidence="2">
    <location>
        <begin position="386"/>
        <end position="432"/>
    </location>
</feature>
<evidence type="ECO:0000313" key="5">
    <source>
        <dbReference type="EMBL" id="KAK0544850.1"/>
    </source>
</evidence>
<keyword evidence="3" id="KW-1133">Transmembrane helix</keyword>
<dbReference type="InterPro" id="IPR058650">
    <property type="entry name" value="Msy1/2-like"/>
</dbReference>
<evidence type="ECO:0000256" key="2">
    <source>
        <dbReference type="SAM" id="MobiDB-lite"/>
    </source>
</evidence>
<feature type="compositionally biased region" description="Polar residues" evidence="2">
    <location>
        <begin position="1"/>
        <end position="17"/>
    </location>
</feature>
<feature type="compositionally biased region" description="Polar residues" evidence="2">
    <location>
        <begin position="563"/>
        <end position="572"/>
    </location>
</feature>
<dbReference type="InterPro" id="IPR002048">
    <property type="entry name" value="EF_hand_dom"/>
</dbReference>
<comment type="caution">
    <text evidence="5">The sequence shown here is derived from an EMBL/GenBank/DDBJ whole genome shotgun (WGS) entry which is preliminary data.</text>
</comment>
<dbReference type="GO" id="GO:0005262">
    <property type="term" value="F:calcium channel activity"/>
    <property type="evidence" value="ECO:0007669"/>
    <property type="project" value="TreeGrafter"/>
</dbReference>
<feature type="region of interest" description="Disordered" evidence="2">
    <location>
        <begin position="558"/>
        <end position="617"/>
    </location>
</feature>
<sequence length="1030" mass="113881">MYNSAKASAGPDNSISDHSQRVIHFQPHTQAPRIALTDPLADMREHNLSRPHGLGKNSDWPDSHRIYHSARPAPATNASVAAPHSTGTFPDSQQQPPPRPGFYRQPSDMSLNGSDMDAHFGDDADRDPDDYAWSDDEDVEDSAKFEEEKAKELRVGGKGRLSLWKILRFLITTFLGNFIISCILIVPVLVMQFYYRKHLPPYVDSDSPQANALRNHQDYVADNVQASFIWAAFNLHMMWWIHIGVEIFPRTVLFLVRAIWGSASQRLLGLAEFYASIKHFIKPVFYAAMSWGSWAVIYGTSLYDLYNHGNPDISRASYTPRLYQVVEFFFFFILTVCAEKILIKFIAMKFHTSAYAERLAKVAQALQVFDLLRDYRPTGFFGGAAGGTASGSRPGTPSGMFAPRFGRAKASTGPTQTGSRPGSGSSTPVRMDAIPYNKDITDASFSSPDNSLAKRKHADRRPAYFAVEGDLGADGMADDEDVEGKQHNGTTGSKTLVDRKGSGSGSSSSDAQLGQKRNKHGLSLQKLFHPNAKGSSSSTIEDPNTGIELDAQTGMPLRYRSNFDGQEGSTPAGSGVRHAGKDRNKKKQGISGDELRDAMTSSTGKSSRRSRVRQRALATASQARAIARVVMNDPKGLLSNSQLLGGFAADVTGPAEAKRLARSIFKNFRGSHRRRYLVEADFEPAFESKEEAKKAFAVFDRDGNGDISQAEIKNTVLAVYKERRFLSRSVQDVHHAVSTLDLVILSLAMLIVLFEALAIFNINITKMVTTVYTLGLAFAFIFKQTASNVFDSIVFLFVTHAYDTGDRIMLGEQIMVVKRMSLLSTQFTLADGGYQWESVPIQVPFDTPLEKLDAVEEDMKHWLATEPERMFEPSTSIVPQHIDNMRSISCTVGMTHRANWQDWGARFARRNAFYAALSYYCKKHGVRYATSLQPVVYWEEEETGLPPSYTDASEVDPQNKQVWVPDEANDDFAPSPPPSPAPGGASAPPPTGKPKNLMGFTPPPDEIEGSGLRMRKARRSEKKLVAQGGD</sequence>
<dbReference type="InterPro" id="IPR018247">
    <property type="entry name" value="EF_Hand_1_Ca_BS"/>
</dbReference>
<feature type="region of interest" description="Disordered" evidence="2">
    <location>
        <begin position="471"/>
        <end position="517"/>
    </location>
</feature>
<feature type="transmembrane region" description="Helical" evidence="3">
    <location>
        <begin position="733"/>
        <end position="754"/>
    </location>
</feature>
<keyword evidence="1" id="KW-0106">Calcium</keyword>
<feature type="transmembrane region" description="Helical" evidence="3">
    <location>
        <begin position="239"/>
        <end position="260"/>
    </location>
</feature>
<dbReference type="SUPFAM" id="SSF47473">
    <property type="entry name" value="EF-hand"/>
    <property type="match status" value="1"/>
</dbReference>
<dbReference type="InterPro" id="IPR011992">
    <property type="entry name" value="EF-hand-dom_pair"/>
</dbReference>
<feature type="transmembrane region" description="Helical" evidence="3">
    <location>
        <begin position="169"/>
        <end position="195"/>
    </location>
</feature>
<dbReference type="PROSITE" id="PS50222">
    <property type="entry name" value="EF_HAND_2"/>
    <property type="match status" value="1"/>
</dbReference>
<dbReference type="PROSITE" id="PS00018">
    <property type="entry name" value="EF_HAND_1"/>
    <property type="match status" value="1"/>
</dbReference>
<name>A0AAN6JVJ4_9BASI</name>
<organism evidence="5 6">
    <name type="scientific">Tilletia horrida</name>
    <dbReference type="NCBI Taxonomy" id="155126"/>
    <lineage>
        <taxon>Eukaryota</taxon>
        <taxon>Fungi</taxon>
        <taxon>Dikarya</taxon>
        <taxon>Basidiomycota</taxon>
        <taxon>Ustilaginomycotina</taxon>
        <taxon>Exobasidiomycetes</taxon>
        <taxon>Tilletiales</taxon>
        <taxon>Tilletiaceae</taxon>
        <taxon>Tilletia</taxon>
    </lineage>
</organism>
<feature type="compositionally biased region" description="Pro residues" evidence="2">
    <location>
        <begin position="974"/>
        <end position="992"/>
    </location>
</feature>
<dbReference type="PANTHER" id="PTHR31323:SF1">
    <property type="entry name" value="MECHANOSENSITIVE ION CHANNEL PROTEIN"/>
    <property type="match status" value="1"/>
</dbReference>
<evidence type="ECO:0000256" key="1">
    <source>
        <dbReference type="ARBA" id="ARBA00022837"/>
    </source>
</evidence>
<feature type="transmembrane region" description="Helical" evidence="3">
    <location>
        <begin position="280"/>
        <end position="302"/>
    </location>
</feature>
<protein>
    <recommendedName>
        <fullName evidence="4">EF-hand domain-containing protein</fullName>
    </recommendedName>
</protein>
<keyword evidence="3" id="KW-0472">Membrane</keyword>
<dbReference type="PANTHER" id="PTHR31323">
    <property type="entry name" value="MECHANOSENSITIVE ION CHANNEL PROTEIN MSY2"/>
    <property type="match status" value="1"/>
</dbReference>
<keyword evidence="3" id="KW-0812">Transmembrane</keyword>
<feature type="compositionally biased region" description="Low complexity" evidence="2">
    <location>
        <begin position="390"/>
        <end position="399"/>
    </location>
</feature>
<feature type="transmembrane region" description="Helical" evidence="3">
    <location>
        <begin position="322"/>
        <end position="343"/>
    </location>
</feature>
<dbReference type="AlphaFoldDB" id="A0AAN6JVJ4"/>
<dbReference type="SMART" id="SM00054">
    <property type="entry name" value="EFh"/>
    <property type="match status" value="1"/>
</dbReference>
<gene>
    <name evidence="5" type="ORF">OC846_005903</name>
</gene>
<feature type="compositionally biased region" description="Basic residues" evidence="2">
    <location>
        <begin position="578"/>
        <end position="588"/>
    </location>
</feature>
<evidence type="ECO:0000313" key="6">
    <source>
        <dbReference type="Proteomes" id="UP001176517"/>
    </source>
</evidence>
<feature type="domain" description="EF-hand" evidence="4">
    <location>
        <begin position="687"/>
        <end position="722"/>
    </location>
</feature>
<feature type="region of interest" description="Disordered" evidence="2">
    <location>
        <begin position="439"/>
        <end position="458"/>
    </location>
</feature>
<evidence type="ECO:0000259" key="4">
    <source>
        <dbReference type="PROSITE" id="PS50222"/>
    </source>
</evidence>
<evidence type="ECO:0000256" key="3">
    <source>
        <dbReference type="SAM" id="Phobius"/>
    </source>
</evidence>